<comment type="cofactor">
    <cofactor evidence="5">
        <name>Mg(2+)</name>
        <dbReference type="ChEBI" id="CHEBI:18420"/>
    </cofactor>
</comment>
<dbReference type="Proteomes" id="UP001562159">
    <property type="component" value="Unassembled WGS sequence"/>
</dbReference>
<feature type="binding site" evidence="5">
    <location>
        <position position="117"/>
    </location>
    <ligand>
        <name>Mg(2+)</name>
        <dbReference type="ChEBI" id="CHEBI:18420"/>
    </ligand>
</feature>
<comment type="similarity">
    <text evidence="5">Belongs to the PINc/VapC protein family.</text>
</comment>
<accession>A0ABV4ANQ9</accession>
<evidence type="ECO:0000256" key="5">
    <source>
        <dbReference type="HAMAP-Rule" id="MF_00265"/>
    </source>
</evidence>
<dbReference type="InterPro" id="IPR006226">
    <property type="entry name" value="Mtu_PIN"/>
</dbReference>
<dbReference type="InterPro" id="IPR022907">
    <property type="entry name" value="VapC_family"/>
</dbReference>
<evidence type="ECO:0000256" key="1">
    <source>
        <dbReference type="ARBA" id="ARBA00022649"/>
    </source>
</evidence>
<reference evidence="7 8" key="1">
    <citation type="submission" date="2024-07" db="EMBL/GenBank/DDBJ databases">
        <title>Molecular mechanisms and environmental adaptations of flagellar loss and biofilm growth of Rhodanobacter under environmental stress.</title>
        <authorList>
            <person name="Chen M."/>
        </authorList>
    </citation>
    <scope>NUCLEOTIDE SEQUENCE [LARGE SCALE GENOMIC DNA]</scope>
    <source>
        <strain evidence="7 8">RS22</strain>
    </source>
</reference>
<evidence type="ECO:0000259" key="6">
    <source>
        <dbReference type="Pfam" id="PF01850"/>
    </source>
</evidence>
<dbReference type="InterPro" id="IPR029060">
    <property type="entry name" value="PIN-like_dom_sf"/>
</dbReference>
<organism evidence="7 8">
    <name type="scientific">Rhodanobacter humi</name>
    <dbReference type="NCBI Taxonomy" id="1888173"/>
    <lineage>
        <taxon>Bacteria</taxon>
        <taxon>Pseudomonadati</taxon>
        <taxon>Pseudomonadota</taxon>
        <taxon>Gammaproteobacteria</taxon>
        <taxon>Lysobacterales</taxon>
        <taxon>Rhodanobacteraceae</taxon>
        <taxon>Rhodanobacter</taxon>
    </lineage>
</organism>
<comment type="function">
    <text evidence="5">Toxic component of a toxin-antitoxin (TA) system. An RNase.</text>
</comment>
<comment type="caution">
    <text evidence="7">The sequence shown here is derived from an EMBL/GenBank/DDBJ whole genome shotgun (WGS) entry which is preliminary data.</text>
</comment>
<keyword evidence="3 5" id="KW-0479">Metal-binding</keyword>
<keyword evidence="4 5" id="KW-0378">Hydrolase</keyword>
<keyword evidence="5" id="KW-0460">Magnesium</keyword>
<dbReference type="Pfam" id="PF01850">
    <property type="entry name" value="PIN"/>
    <property type="match status" value="1"/>
</dbReference>
<evidence type="ECO:0000256" key="4">
    <source>
        <dbReference type="ARBA" id="ARBA00022801"/>
    </source>
</evidence>
<evidence type="ECO:0000256" key="2">
    <source>
        <dbReference type="ARBA" id="ARBA00022722"/>
    </source>
</evidence>
<dbReference type="InterPro" id="IPR002716">
    <property type="entry name" value="PIN_dom"/>
</dbReference>
<dbReference type="NCBIfam" id="TIGR00028">
    <property type="entry name" value="Mtu_PIN_fam"/>
    <property type="match status" value="1"/>
</dbReference>
<name>A0ABV4ANQ9_9GAMM</name>
<evidence type="ECO:0000313" key="8">
    <source>
        <dbReference type="Proteomes" id="UP001562159"/>
    </source>
</evidence>
<feature type="binding site" evidence="5">
    <location>
        <position position="18"/>
    </location>
    <ligand>
        <name>Mg(2+)</name>
        <dbReference type="ChEBI" id="CHEBI:18420"/>
    </ligand>
</feature>
<dbReference type="HAMAP" id="MF_00265">
    <property type="entry name" value="VapC_Nob1"/>
    <property type="match status" value="1"/>
</dbReference>
<dbReference type="EC" id="3.1.-.-" evidence="5"/>
<keyword evidence="5" id="KW-0800">Toxin</keyword>
<keyword evidence="1 5" id="KW-1277">Toxin-antitoxin system</keyword>
<evidence type="ECO:0000313" key="7">
    <source>
        <dbReference type="EMBL" id="MEY2182023.1"/>
    </source>
</evidence>
<keyword evidence="8" id="KW-1185">Reference proteome</keyword>
<keyword evidence="2 5" id="KW-0540">Nuclease</keyword>
<sequence>MREPRGAWEGGGTTWLLDVNVLLALLDPAHVHHEVAHAWFATANAAWASCNLTQNGALRIMSHPRYGNAVASTAIAAELLAGLCSQPGHVYWSADLSLLDSPLIDRTRLLAAEQVTDTWLLALAVQHGGRLATFDKRLVTSAVQGGEQAVQVISG</sequence>
<protein>
    <recommendedName>
        <fullName evidence="5">Ribonuclease VapC</fullName>
        <shortName evidence="5">RNase VapC</shortName>
        <ecNumber evidence="5">3.1.-.-</ecNumber>
    </recommendedName>
    <alternativeName>
        <fullName evidence="5">Toxin VapC</fullName>
    </alternativeName>
</protein>
<feature type="domain" description="PIN" evidence="6">
    <location>
        <begin position="16"/>
        <end position="138"/>
    </location>
</feature>
<evidence type="ECO:0000256" key="3">
    <source>
        <dbReference type="ARBA" id="ARBA00022723"/>
    </source>
</evidence>
<dbReference type="EMBL" id="JBGBPY010000001">
    <property type="protein sequence ID" value="MEY2182023.1"/>
    <property type="molecule type" value="Genomic_DNA"/>
</dbReference>
<gene>
    <name evidence="5" type="primary">vapC</name>
    <name evidence="7" type="ORF">AB7878_06300</name>
</gene>
<dbReference type="SUPFAM" id="SSF88723">
    <property type="entry name" value="PIN domain-like"/>
    <property type="match status" value="1"/>
</dbReference>
<proteinExistence type="inferred from homology"/>